<dbReference type="InParanoid" id="F4RPG4"/>
<dbReference type="GeneID" id="18934639"/>
<evidence type="ECO:0000313" key="2">
    <source>
        <dbReference type="EMBL" id="EGG05524.1"/>
    </source>
</evidence>
<dbReference type="Proteomes" id="UP000001072">
    <property type="component" value="Unassembled WGS sequence"/>
</dbReference>
<dbReference type="VEuPathDB" id="FungiDB:MELLADRAFT_87784"/>
<evidence type="ECO:0000313" key="3">
    <source>
        <dbReference type="Proteomes" id="UP000001072"/>
    </source>
</evidence>
<dbReference type="RefSeq" id="XP_007411013.1">
    <property type="nucleotide sequence ID" value="XM_007410951.1"/>
</dbReference>
<keyword evidence="3" id="KW-1185">Reference proteome</keyword>
<accession>F4RPG4</accession>
<feature type="compositionally biased region" description="Polar residues" evidence="1">
    <location>
        <begin position="258"/>
        <end position="269"/>
    </location>
</feature>
<dbReference type="KEGG" id="mlr:MELLADRAFT_87784"/>
<sequence>MSYGSYVHSSIFLPEYILESVIDGHSNTPRIDPESFLSKATPKKLLEVILAFFPHFKFTQNAQEDHELLRMIFVEMVAPRLRNLQLPSQTDTKYIEAPLIREKFGPRQDPRCVDSAADLDLDHERKRLFDIYCLPHLKNGQYRQAVKGLDKFIKTYKFLTQHELDSVHSAQEEAQESLDDHLSYLTEIHKKVERLHLQLRDGTFGVPSYSNQDKVFYDCLQIDLTTLRNRRILFNTSLQDLGLISALAEHHKDLLAQNQLSDSSSNSETQDTEKDHHSTTPNSEAQDTEKGHHSIIPRDT</sequence>
<dbReference type="HOGENOM" id="CLU_095764_0_0_1"/>
<name>F4RPG4_MELLP</name>
<feature type="region of interest" description="Disordered" evidence="1">
    <location>
        <begin position="258"/>
        <end position="300"/>
    </location>
</feature>
<gene>
    <name evidence="2" type="ORF">MELLADRAFT_87784</name>
</gene>
<evidence type="ECO:0000256" key="1">
    <source>
        <dbReference type="SAM" id="MobiDB-lite"/>
    </source>
</evidence>
<organism evidence="3">
    <name type="scientific">Melampsora larici-populina (strain 98AG31 / pathotype 3-4-7)</name>
    <name type="common">Poplar leaf rust fungus</name>
    <dbReference type="NCBI Taxonomy" id="747676"/>
    <lineage>
        <taxon>Eukaryota</taxon>
        <taxon>Fungi</taxon>
        <taxon>Dikarya</taxon>
        <taxon>Basidiomycota</taxon>
        <taxon>Pucciniomycotina</taxon>
        <taxon>Pucciniomycetes</taxon>
        <taxon>Pucciniales</taxon>
        <taxon>Melampsoraceae</taxon>
        <taxon>Melampsora</taxon>
    </lineage>
</organism>
<dbReference type="AlphaFoldDB" id="F4RPG4"/>
<feature type="compositionally biased region" description="Basic and acidic residues" evidence="1">
    <location>
        <begin position="287"/>
        <end position="300"/>
    </location>
</feature>
<protein>
    <submittedName>
        <fullName evidence="2">Uncharacterized protein</fullName>
    </submittedName>
</protein>
<dbReference type="OrthoDB" id="2509892at2759"/>
<reference evidence="3" key="1">
    <citation type="journal article" date="2011" name="Proc. Natl. Acad. Sci. U.S.A.">
        <title>Obligate biotrophy features unraveled by the genomic analysis of rust fungi.</title>
        <authorList>
            <person name="Duplessis S."/>
            <person name="Cuomo C.A."/>
            <person name="Lin Y.-C."/>
            <person name="Aerts A."/>
            <person name="Tisserant E."/>
            <person name="Veneault-Fourrey C."/>
            <person name="Joly D.L."/>
            <person name="Hacquard S."/>
            <person name="Amselem J."/>
            <person name="Cantarel B.L."/>
            <person name="Chiu R."/>
            <person name="Coutinho P.M."/>
            <person name="Feau N."/>
            <person name="Field M."/>
            <person name="Frey P."/>
            <person name="Gelhaye E."/>
            <person name="Goldberg J."/>
            <person name="Grabherr M.G."/>
            <person name="Kodira C.D."/>
            <person name="Kohler A."/>
            <person name="Kuees U."/>
            <person name="Lindquist E.A."/>
            <person name="Lucas S.M."/>
            <person name="Mago R."/>
            <person name="Mauceli E."/>
            <person name="Morin E."/>
            <person name="Murat C."/>
            <person name="Pangilinan J.L."/>
            <person name="Park R."/>
            <person name="Pearson M."/>
            <person name="Quesneville H."/>
            <person name="Rouhier N."/>
            <person name="Sakthikumar S."/>
            <person name="Salamov A.A."/>
            <person name="Schmutz J."/>
            <person name="Selles B."/>
            <person name="Shapiro H."/>
            <person name="Tanguay P."/>
            <person name="Tuskan G.A."/>
            <person name="Henrissat B."/>
            <person name="Van de Peer Y."/>
            <person name="Rouze P."/>
            <person name="Ellis J.G."/>
            <person name="Dodds P.N."/>
            <person name="Schein J.E."/>
            <person name="Zhong S."/>
            <person name="Hamelin R.C."/>
            <person name="Grigoriev I.V."/>
            <person name="Szabo L.J."/>
            <person name="Martin F."/>
        </authorList>
    </citation>
    <scope>NUCLEOTIDE SEQUENCE [LARGE SCALE GENOMIC DNA]</scope>
    <source>
        <strain evidence="3">98AG31 / pathotype 3-4-7</strain>
    </source>
</reference>
<proteinExistence type="predicted"/>
<dbReference type="EMBL" id="GL883112">
    <property type="protein sequence ID" value="EGG05524.1"/>
    <property type="molecule type" value="Genomic_DNA"/>
</dbReference>